<evidence type="ECO:0000313" key="4">
    <source>
        <dbReference type="Proteomes" id="UP000424872"/>
    </source>
</evidence>
<evidence type="ECO:0000313" key="3">
    <source>
        <dbReference type="EMBL" id="QGR08916.1"/>
    </source>
</evidence>
<dbReference type="RefSeq" id="WP_208726150.1">
    <property type="nucleotide sequence ID" value="NZ_CP024637.1"/>
</dbReference>
<keyword evidence="3" id="KW-0378">Hydrolase</keyword>
<evidence type="ECO:0000313" key="5">
    <source>
        <dbReference type="Proteomes" id="UP001171299"/>
    </source>
</evidence>
<dbReference type="KEGG" id="ppho:CTZ24_20815"/>
<reference evidence="4" key="1">
    <citation type="submission" date="2017-11" db="EMBL/GenBank/DDBJ databases">
        <title>Genome sequence of Pantoea sp. MSR2.</title>
        <authorList>
            <person name="Nascimento F.X."/>
        </authorList>
    </citation>
    <scope>NUCLEOTIDE SEQUENCE [LARGE SCALE GENOMIC DNA]</scope>
    <source>
        <strain evidence="4">MSR2</strain>
        <plasmid evidence="4">pmsr2a</plasmid>
    </source>
</reference>
<dbReference type="Proteomes" id="UP001171299">
    <property type="component" value="Unassembled WGS sequence"/>
</dbReference>
<dbReference type="InterPro" id="IPR029058">
    <property type="entry name" value="AB_hydrolase_fold"/>
</dbReference>
<proteinExistence type="predicted"/>
<protein>
    <submittedName>
        <fullName evidence="3">Alpha/beta hydrolase</fullName>
    </submittedName>
</protein>
<evidence type="ECO:0000313" key="2">
    <source>
        <dbReference type="EMBL" id="MDO6409437.1"/>
    </source>
</evidence>
<keyword evidence="3" id="KW-0614">Plasmid</keyword>
<dbReference type="PANTHER" id="PTHR43798">
    <property type="entry name" value="MONOACYLGLYCEROL LIPASE"/>
    <property type="match status" value="1"/>
</dbReference>
<dbReference type="Proteomes" id="UP000424872">
    <property type="component" value="Plasmid pMSR2A"/>
</dbReference>
<dbReference type="InterPro" id="IPR000073">
    <property type="entry name" value="AB_hydrolase_1"/>
</dbReference>
<dbReference type="GO" id="GO:0016787">
    <property type="term" value="F:hydrolase activity"/>
    <property type="evidence" value="ECO:0007669"/>
    <property type="project" value="UniProtKB-KW"/>
</dbReference>
<name>A0AAP9H9E6_9GAMM</name>
<reference evidence="2" key="3">
    <citation type="submission" date="2023-07" db="EMBL/GenBank/DDBJ databases">
        <title>The extreme plant-growth-promoting properties of Pantoea phytobeneficialis PF55 revealed by functional and genomic analysis.</title>
        <authorList>
            <person name="Nascimento F.X."/>
            <person name="Marcio R.J."/>
        </authorList>
    </citation>
    <scope>NUCLEOTIDE SEQUENCE</scope>
    <source>
        <strain evidence="2">PF55</strain>
    </source>
</reference>
<gene>
    <name evidence="3" type="ORF">CTZ24_20815</name>
    <name evidence="2" type="ORF">Q3404_22960</name>
</gene>
<geneLocation type="plasmid" evidence="3">
    <name>pMSR2A</name>
</geneLocation>
<evidence type="ECO:0000259" key="1">
    <source>
        <dbReference type="Pfam" id="PF12697"/>
    </source>
</evidence>
<keyword evidence="5" id="KW-1185">Reference proteome</keyword>
<dbReference type="SUPFAM" id="SSF53474">
    <property type="entry name" value="alpha/beta-Hydrolases"/>
    <property type="match status" value="1"/>
</dbReference>
<dbReference type="InterPro" id="IPR050266">
    <property type="entry name" value="AB_hydrolase_sf"/>
</dbReference>
<geneLocation type="plasmid" evidence="4">
    <name>pmsr2a</name>
</geneLocation>
<sequence>MKLPVVLIPGFMLDETLWDDFVDAFPDDREFIYANLSGGDSISAIAQAIAAQLPERFIVAGFSLGGYVARAIVEAFPARVAGMILIATSLREDTPAQRHAKQDAVEAINRGDFRGISSGAIKKSLHPARYDDTGLIGKIQNMGQRLGAAAFINQSGLIRDHITQHPIPCPVAIIAAQQDQLRSYQEALELAQLTGSGVELIEESGHMIPLEKPQQLAARVAAWLRKVDL</sequence>
<dbReference type="Pfam" id="PF12697">
    <property type="entry name" value="Abhydrolase_6"/>
    <property type="match status" value="1"/>
</dbReference>
<organism evidence="3 4">
    <name type="scientific">Pantoea phytobeneficialis</name>
    <dbReference type="NCBI Taxonomy" id="2052056"/>
    <lineage>
        <taxon>Bacteria</taxon>
        <taxon>Pseudomonadati</taxon>
        <taxon>Pseudomonadota</taxon>
        <taxon>Gammaproteobacteria</taxon>
        <taxon>Enterobacterales</taxon>
        <taxon>Erwiniaceae</taxon>
        <taxon>Pantoea</taxon>
    </lineage>
</organism>
<dbReference type="AlphaFoldDB" id="A0AAP9H9E6"/>
<dbReference type="EMBL" id="CP024637">
    <property type="protein sequence ID" value="QGR08916.1"/>
    <property type="molecule type" value="Genomic_DNA"/>
</dbReference>
<accession>A0AAP9H9E6</accession>
<dbReference type="Gene3D" id="3.40.50.1820">
    <property type="entry name" value="alpha/beta hydrolase"/>
    <property type="match status" value="1"/>
</dbReference>
<dbReference type="EMBL" id="JAUOOM010000030">
    <property type="protein sequence ID" value="MDO6409437.1"/>
    <property type="molecule type" value="Genomic_DNA"/>
</dbReference>
<reference evidence="3" key="2">
    <citation type="journal article" date="2020" name="Environ. Microbiol.">
        <title>The extreme plant-growth-promoting properties of Pantoea phytobeneficialis MSR2 revealed by functional and genomic analysis.</title>
        <authorList>
            <person name="Nascimento F.X."/>
            <person name="Hernandez A.G."/>
            <person name="Glick B.R."/>
            <person name="Rossi M.J."/>
        </authorList>
    </citation>
    <scope>NUCLEOTIDE SEQUENCE</scope>
    <source>
        <strain evidence="3">MSR2</strain>
    </source>
</reference>
<feature type="domain" description="AB hydrolase-1" evidence="1">
    <location>
        <begin position="5"/>
        <end position="218"/>
    </location>
</feature>